<reference evidence="1" key="1">
    <citation type="submission" date="2014-11" db="EMBL/GenBank/DDBJ databases">
        <authorList>
            <person name="Amaro Gonzalez C."/>
        </authorList>
    </citation>
    <scope>NUCLEOTIDE SEQUENCE</scope>
</reference>
<reference evidence="1" key="2">
    <citation type="journal article" date="2015" name="Fish Shellfish Immunol.">
        <title>Early steps in the European eel (Anguilla anguilla)-Vibrio vulnificus interaction in the gills: Role of the RtxA13 toxin.</title>
        <authorList>
            <person name="Callol A."/>
            <person name="Pajuelo D."/>
            <person name="Ebbesson L."/>
            <person name="Teles M."/>
            <person name="MacKenzie S."/>
            <person name="Amaro C."/>
        </authorList>
    </citation>
    <scope>NUCLEOTIDE SEQUENCE</scope>
</reference>
<dbReference type="EMBL" id="GBXM01021630">
    <property type="protein sequence ID" value="JAH86947.1"/>
    <property type="molecule type" value="Transcribed_RNA"/>
</dbReference>
<evidence type="ECO:0000313" key="1">
    <source>
        <dbReference type="EMBL" id="JAH86947.1"/>
    </source>
</evidence>
<sequence>MFIYVLDKNELSKCISHNRNCILISFQVVKLGTTDFTK</sequence>
<proteinExistence type="predicted"/>
<protein>
    <submittedName>
        <fullName evidence="1">Uncharacterized protein</fullName>
    </submittedName>
</protein>
<name>A0A0E9W9D0_ANGAN</name>
<organism evidence="1">
    <name type="scientific">Anguilla anguilla</name>
    <name type="common">European freshwater eel</name>
    <name type="synonym">Muraena anguilla</name>
    <dbReference type="NCBI Taxonomy" id="7936"/>
    <lineage>
        <taxon>Eukaryota</taxon>
        <taxon>Metazoa</taxon>
        <taxon>Chordata</taxon>
        <taxon>Craniata</taxon>
        <taxon>Vertebrata</taxon>
        <taxon>Euteleostomi</taxon>
        <taxon>Actinopterygii</taxon>
        <taxon>Neopterygii</taxon>
        <taxon>Teleostei</taxon>
        <taxon>Anguilliformes</taxon>
        <taxon>Anguillidae</taxon>
        <taxon>Anguilla</taxon>
    </lineage>
</organism>
<dbReference type="AlphaFoldDB" id="A0A0E9W9D0"/>
<accession>A0A0E9W9D0</accession>